<dbReference type="InterPro" id="IPR000537">
    <property type="entry name" value="UbiA_prenyltransferase"/>
</dbReference>
<dbReference type="AlphaFoldDB" id="A0A1T5IPM3"/>
<keyword evidence="3 8" id="KW-1003">Cell membrane</keyword>
<dbReference type="PANTHER" id="PTHR13929">
    <property type="entry name" value="1,4-DIHYDROXY-2-NAPHTHOATE OCTAPRENYLTRANSFERASE"/>
    <property type="match status" value="1"/>
</dbReference>
<keyword evidence="12" id="KW-1185">Reference proteome</keyword>
<gene>
    <name evidence="8" type="primary">menA</name>
    <name evidence="11" type="ORF">SAMN06309945_0698</name>
</gene>
<dbReference type="Pfam" id="PF01040">
    <property type="entry name" value="UbiA"/>
    <property type="match status" value="1"/>
</dbReference>
<keyword evidence="6 8" id="KW-1133">Transmembrane helix</keyword>
<dbReference type="PIRSF" id="PIRSF005355">
    <property type="entry name" value="UBIAD1"/>
    <property type="match status" value="1"/>
</dbReference>
<keyword evidence="7 8" id="KW-0472">Membrane</keyword>
<dbReference type="NCBIfam" id="TIGR00751">
    <property type="entry name" value="menA"/>
    <property type="match status" value="1"/>
</dbReference>
<feature type="transmembrane region" description="Helical" evidence="8">
    <location>
        <begin position="294"/>
        <end position="315"/>
    </location>
</feature>
<feature type="transmembrane region" description="Helical" evidence="8">
    <location>
        <begin position="173"/>
        <end position="193"/>
    </location>
</feature>
<comment type="subcellular location">
    <subcellularLocation>
        <location evidence="8">Cell membrane</location>
        <topology evidence="8">Multi-pass membrane protein</topology>
    </subcellularLocation>
    <subcellularLocation>
        <location evidence="1">Membrane</location>
        <topology evidence="1">Multi-pass membrane protein</topology>
    </subcellularLocation>
</comment>
<dbReference type="EMBL" id="FUZP01000001">
    <property type="protein sequence ID" value="SKC41107.1"/>
    <property type="molecule type" value="Genomic_DNA"/>
</dbReference>
<feature type="compositionally biased region" description="Basic residues" evidence="10">
    <location>
        <begin position="1"/>
        <end position="10"/>
    </location>
</feature>
<organism evidence="11 12">
    <name type="scientific">Okibacterium fritillariae</name>
    <dbReference type="NCBI Taxonomy" id="123320"/>
    <lineage>
        <taxon>Bacteria</taxon>
        <taxon>Bacillati</taxon>
        <taxon>Actinomycetota</taxon>
        <taxon>Actinomycetes</taxon>
        <taxon>Micrococcales</taxon>
        <taxon>Microbacteriaceae</taxon>
        <taxon>Okibacterium</taxon>
    </lineage>
</organism>
<protein>
    <recommendedName>
        <fullName evidence="8 9">1,4-dihydroxy-2-naphthoate octaprenyltransferase</fullName>
        <shortName evidence="8">DHNA-octaprenyltransferase</shortName>
        <ecNumber evidence="8 9">2.5.1.74</ecNumber>
    </recommendedName>
</protein>
<dbReference type="CDD" id="cd13962">
    <property type="entry name" value="PT_UbiA_UBIAD1"/>
    <property type="match status" value="1"/>
</dbReference>
<name>A0A1T5IPM3_9MICO</name>
<evidence type="ECO:0000256" key="7">
    <source>
        <dbReference type="ARBA" id="ARBA00023136"/>
    </source>
</evidence>
<evidence type="ECO:0000256" key="5">
    <source>
        <dbReference type="ARBA" id="ARBA00022692"/>
    </source>
</evidence>
<dbReference type="GO" id="GO:0005886">
    <property type="term" value="C:plasma membrane"/>
    <property type="evidence" value="ECO:0007669"/>
    <property type="project" value="UniProtKB-SubCell"/>
</dbReference>
<evidence type="ECO:0000256" key="6">
    <source>
        <dbReference type="ARBA" id="ARBA00022989"/>
    </source>
</evidence>
<dbReference type="STRING" id="123320.SAMN06309945_0698"/>
<feature type="compositionally biased region" description="Basic and acidic residues" evidence="10">
    <location>
        <begin position="11"/>
        <end position="20"/>
    </location>
</feature>
<feature type="region of interest" description="Disordered" evidence="10">
    <location>
        <begin position="1"/>
        <end position="51"/>
    </location>
</feature>
<evidence type="ECO:0000256" key="2">
    <source>
        <dbReference type="ARBA" id="ARBA00022428"/>
    </source>
</evidence>
<dbReference type="GO" id="GO:0046428">
    <property type="term" value="F:1,4-dihydroxy-2-naphthoate polyprenyltransferase activity"/>
    <property type="evidence" value="ECO:0007669"/>
    <property type="project" value="UniProtKB-UniRule"/>
</dbReference>
<evidence type="ECO:0000256" key="9">
    <source>
        <dbReference type="NCBIfam" id="TIGR00751"/>
    </source>
</evidence>
<feature type="transmembrane region" description="Helical" evidence="8">
    <location>
        <begin position="231"/>
        <end position="252"/>
    </location>
</feature>
<dbReference type="UniPathway" id="UPA00079">
    <property type="reaction ID" value="UER00168"/>
</dbReference>
<dbReference type="GO" id="GO:0042371">
    <property type="term" value="P:vitamin K biosynthetic process"/>
    <property type="evidence" value="ECO:0007669"/>
    <property type="project" value="TreeGrafter"/>
</dbReference>
<comment type="catalytic activity">
    <reaction evidence="8">
        <text>an all-trans-polyprenyl diphosphate + 1,4-dihydroxy-2-naphthoate + H(+) = a 2-demethylmenaquinol + CO2 + diphosphate</text>
        <dbReference type="Rhea" id="RHEA:26478"/>
        <dbReference type="Rhea" id="RHEA-COMP:9563"/>
        <dbReference type="Rhea" id="RHEA-COMP:9564"/>
        <dbReference type="ChEBI" id="CHEBI:11173"/>
        <dbReference type="ChEBI" id="CHEBI:15378"/>
        <dbReference type="ChEBI" id="CHEBI:16526"/>
        <dbReference type="ChEBI" id="CHEBI:33019"/>
        <dbReference type="ChEBI" id="CHEBI:55437"/>
        <dbReference type="ChEBI" id="CHEBI:58914"/>
        <dbReference type="EC" id="2.5.1.74"/>
    </reaction>
</comment>
<evidence type="ECO:0000256" key="1">
    <source>
        <dbReference type="ARBA" id="ARBA00004141"/>
    </source>
</evidence>
<feature type="transmembrane region" description="Helical" evidence="8">
    <location>
        <begin position="327"/>
        <end position="350"/>
    </location>
</feature>
<dbReference type="Gene3D" id="1.10.357.140">
    <property type="entry name" value="UbiA prenyltransferase"/>
    <property type="match status" value="1"/>
</dbReference>
<dbReference type="InterPro" id="IPR044878">
    <property type="entry name" value="UbiA_sf"/>
</dbReference>
<accession>A0A1T5IPM3</accession>
<evidence type="ECO:0000256" key="8">
    <source>
        <dbReference type="HAMAP-Rule" id="MF_01937"/>
    </source>
</evidence>
<comment type="function">
    <text evidence="8">Conversion of 1,4-dihydroxy-2-naphthoate (DHNA) to demethylmenaquinone (DMK).</text>
</comment>
<dbReference type="InterPro" id="IPR004657">
    <property type="entry name" value="MenA"/>
</dbReference>
<evidence type="ECO:0000256" key="4">
    <source>
        <dbReference type="ARBA" id="ARBA00022679"/>
    </source>
</evidence>
<dbReference type="NCBIfam" id="NF004751">
    <property type="entry name" value="PRK06080.1-3"/>
    <property type="match status" value="1"/>
</dbReference>
<keyword evidence="5 8" id="KW-0812">Transmembrane</keyword>
<dbReference type="GO" id="GO:0009234">
    <property type="term" value="P:menaquinone biosynthetic process"/>
    <property type="evidence" value="ECO:0007669"/>
    <property type="project" value="UniProtKB-UniRule"/>
</dbReference>
<sequence length="354" mass="37855">MAPKQQRPKQQRIDATRSVDPRNVNGRNANADKTVRTKTSGRGKSGNPAARRYDAVKKATLADWIDGSRVRTLPLSISPVIVGTGAAIVASEPGVYHPVRALLCLIVSVALQIGVNFANDYSDGIRGTDDNRVGPQRLVGSGKASAKSVLTVALVFFGIAAVAGLVLTVVSGLWWLLIVGAAALVAAWFYTGGKRPYGYNALGEVFVFVFFGLVATLGTTFVQVYQLNQEAWFGAIAVGFMATAALVVNNLRDIEQDRMSGKRTLSVLIGATATRVLYIVLMLVPFVIAGVLALFYPAAWFAMFVLLAALPACIITATARTPRELILVLKLTGVAQLFYAIALFVAFWLYSGGQ</sequence>
<feature type="transmembrane region" description="Helical" evidence="8">
    <location>
        <begin position="149"/>
        <end position="167"/>
    </location>
</feature>
<dbReference type="Proteomes" id="UP000190857">
    <property type="component" value="Unassembled WGS sequence"/>
</dbReference>
<feature type="transmembrane region" description="Helical" evidence="8">
    <location>
        <begin position="264"/>
        <end position="288"/>
    </location>
</feature>
<evidence type="ECO:0000313" key="12">
    <source>
        <dbReference type="Proteomes" id="UP000190857"/>
    </source>
</evidence>
<comment type="similarity">
    <text evidence="8">Belongs to the MenA family. Type 1 subfamily.</text>
</comment>
<evidence type="ECO:0000313" key="11">
    <source>
        <dbReference type="EMBL" id="SKC41107.1"/>
    </source>
</evidence>
<comment type="pathway">
    <text evidence="8">Quinol/quinone metabolism; menaquinone biosynthesis; menaquinol from 1,4-dihydroxy-2-naphthoate: step 1/2.</text>
</comment>
<keyword evidence="2 8" id="KW-0474">Menaquinone biosynthesis</keyword>
<dbReference type="HAMAP" id="MF_01937">
    <property type="entry name" value="MenA_1"/>
    <property type="match status" value="1"/>
</dbReference>
<dbReference type="PANTHER" id="PTHR13929:SF0">
    <property type="entry name" value="UBIA PRENYLTRANSFERASE DOMAIN-CONTAINING PROTEIN 1"/>
    <property type="match status" value="1"/>
</dbReference>
<evidence type="ECO:0000256" key="10">
    <source>
        <dbReference type="SAM" id="MobiDB-lite"/>
    </source>
</evidence>
<dbReference type="EC" id="2.5.1.74" evidence="8 9"/>
<feature type="transmembrane region" description="Helical" evidence="8">
    <location>
        <begin position="205"/>
        <end position="225"/>
    </location>
</feature>
<reference evidence="11 12" key="1">
    <citation type="submission" date="2017-02" db="EMBL/GenBank/DDBJ databases">
        <authorList>
            <person name="Peterson S.W."/>
        </authorList>
    </citation>
    <scope>NUCLEOTIDE SEQUENCE [LARGE SCALE GENOMIC DNA]</scope>
    <source>
        <strain evidence="11 12">VKM Ac-2059</strain>
    </source>
</reference>
<evidence type="ECO:0000256" key="3">
    <source>
        <dbReference type="ARBA" id="ARBA00022475"/>
    </source>
</evidence>
<keyword evidence="4 8" id="KW-0808">Transferase</keyword>
<proteinExistence type="inferred from homology"/>
<dbReference type="InterPro" id="IPR026046">
    <property type="entry name" value="UBIAD1"/>
</dbReference>